<evidence type="ECO:0000313" key="2">
    <source>
        <dbReference type="Proteomes" id="UP000240254"/>
    </source>
</evidence>
<accession>A0A2T3IEA2</accession>
<dbReference type="AlphaFoldDB" id="A0A2T3IEA2"/>
<dbReference type="RefSeq" id="WP_219909187.1">
    <property type="nucleotide sequence ID" value="NZ_PYMK01000051.1"/>
</dbReference>
<dbReference type="Proteomes" id="UP000240254">
    <property type="component" value="Unassembled WGS sequence"/>
</dbReference>
<proteinExistence type="predicted"/>
<sequence>FVISNDYCEIEIYYEPKIWRKCNSKVGDPVVVLAKYEHIIDHYLSPDFLLNINWKSNKSNDLLIFDAKYSAASSVRDYAIDKLINRYFFGIHQIGKDGNMGRLPIQAVWALYPKRGKNVVNSSFYSSEHCLGGSSPLLPSLGGMNLKPSKQTIFKNQLSLLMQKLAE</sequence>
<gene>
    <name evidence="1" type="ORF">CTM88_20840</name>
</gene>
<feature type="non-terminal residue" evidence="1">
    <location>
        <position position="1"/>
    </location>
</feature>
<protein>
    <submittedName>
        <fullName evidence="1">Uncharacterized protein</fullName>
    </submittedName>
</protein>
<evidence type="ECO:0000313" key="1">
    <source>
        <dbReference type="EMBL" id="PSU21110.1"/>
    </source>
</evidence>
<organism evidence="1 2">
    <name type="scientific">Photobacterium aquimaris</name>
    <dbReference type="NCBI Taxonomy" id="512643"/>
    <lineage>
        <taxon>Bacteria</taxon>
        <taxon>Pseudomonadati</taxon>
        <taxon>Pseudomonadota</taxon>
        <taxon>Gammaproteobacteria</taxon>
        <taxon>Vibrionales</taxon>
        <taxon>Vibrionaceae</taxon>
        <taxon>Photobacterium</taxon>
    </lineage>
</organism>
<reference evidence="1 2" key="1">
    <citation type="submission" date="2018-03" db="EMBL/GenBank/DDBJ databases">
        <title>Whole genome sequencing of Histamine producing bacteria.</title>
        <authorList>
            <person name="Butler K."/>
        </authorList>
    </citation>
    <scope>NUCLEOTIDE SEQUENCE [LARGE SCALE GENOMIC DNA]</scope>
    <source>
        <strain evidence="1 2">BS2</strain>
    </source>
</reference>
<comment type="caution">
    <text evidence="1">The sequence shown here is derived from an EMBL/GenBank/DDBJ whole genome shotgun (WGS) entry which is preliminary data.</text>
</comment>
<name>A0A2T3IEA2_9GAMM</name>
<dbReference type="EMBL" id="PYMK01000051">
    <property type="protein sequence ID" value="PSU21110.1"/>
    <property type="molecule type" value="Genomic_DNA"/>
</dbReference>